<feature type="region of interest" description="Disordered" evidence="1">
    <location>
        <begin position="141"/>
        <end position="163"/>
    </location>
</feature>
<keyword evidence="3" id="KW-1185">Reference proteome</keyword>
<sequence length="1580" mass="174220">MTADNTKKGIYTPGTVVETMFGVGVVVSHRGKIGAEEAKEGDQEDVPPMVEVRLWRAPGHSIGTAATAFLQPNMIKKQLPVAPGMTTTTIEDIPKKVLVHCYNPSQEKYLVSYADDEDAAAVAAILPHLARLMEDQDDDDDEFFDAEEDNDNDDNDDEPLPEKKPTVLLSYSVAQLQPTKGSKFYPLLLELMSRGDRAVAQAGGLWMQNKDKIQDAALKLAETGEKLGEELQTKAKEVIAETPLQQIATTNIEQGTADATTAAETAVETLKTNIQERTPSQEQVEKVMTMLKDEDFTVLLENGKQRLEQLVQADIPHATEEALSNLGITWNTETSGARREQLEATQQKALEAVDDLLASVQQAAEQQGIDLGKDKLSLKGLNLKELEAQFQELHLEEKFQVMFDNFVEASKSDRHLSSIMEHVSSHTTEWQQMTGRLLSTKSGSLFLEGASRIQARAGLILSGGQFGQTVDLQEWTQSMTTKFTKAFTEGDAAVARLKSIELGDAVRHRLVAAIEIRSDSLGGLDGIIARALGTIETQTKKTAKTLQKRITKDNISKLLSNLQTSADGKRKEAHETLISVLSRKSVYRDIALLKLERTFCDLEEQFFGADWNSEDAWSAEDLAKLARGEGGTANLFEPIAKRAKQEIDKQLDHAEETVRKQQEAKGGNDKNAELVLEALSRVRKIMSGELTMNAIVEDVVTLLNDDKIVAQGENLIQRGERFLDAIEGVANMDNINDPTNRLVSDAMKVAEKAGITKESIMKDLEKINVDEVLDTAQGAVTDEKKRLLLLSQATDAALDFFLKILPSMPVPPFEGVKDGLVYHLSNLSMEGFKVKKENIVVEIAGMRATTDKRKSVKSLEAAKKAVRDMPKEAAAGTPIEAPDSGSSLLQEESNDEEEFQEADLDITTTSEIGHIKATELLIIDISDVAAVMDGATWNFEQTYFPYLKGKGISDVRMVNGCVRLQFELRKRKRKIQVEKVAGEEGETEEKEIWEPVLCLHDRSCTIGEVFVSLQGEGRVAWLLNKLADFFKGPVGTYVARQIVAVLSNKSGVILDKLNNVLSPYWDLILSTAGLKMDDLVEADHRVVTAADAEDNENTVELVWRERLPLGLNLLLNDESGQVKVVDLPRGSQARKVCEARMLDPEVFKGATIVAVNGCRFFEPEEVYDALRDPIRPKTVLFELAESEEAERVQEFVADAMNEKERKIKEAATGTTPLKEQSTNGETTKRKFATHTYEITQPGHLGIEFGEAPDNFGLVVTGFVPAEDGTAQAAESSGKIHRHDLLTHINDKLVIGENGTGREKAFEILQSEGSSRPLTLTFSPPYLIRQVFEASATDKEANLGGPTELCLEEVRDEKTGKGKRIVLSGFNDAGGIAETSGILIGDYLIFINGTSVGAGSRWLGEGPAPTLEEVYGILRDPQNYPMGLTFARPRQTENDDKSWSFLGNNKQTPQKDEKNLFNDEDSETVAVSTERLELLGCVFDVAEGTNDIVVTDFYAVSGYFQNTLSPVARRDGSSQIVKLAVESIDGQFVPTYASKDMVLNAIKRSWSKERRVEVLFSDDACKQWVHSLMATPETSDQ</sequence>
<protein>
    <recommendedName>
        <fullName evidence="4">PDZ domain-containing protein</fullName>
    </recommendedName>
</protein>
<evidence type="ECO:0008006" key="4">
    <source>
        <dbReference type="Google" id="ProtNLM"/>
    </source>
</evidence>
<dbReference type="Proteomes" id="UP001153069">
    <property type="component" value="Unassembled WGS sequence"/>
</dbReference>
<dbReference type="OrthoDB" id="2157641at2759"/>
<dbReference type="PANTHER" id="PTHR31138:SF1">
    <property type="entry name" value="PDZ DOMAIN-CONTAINING PROTEIN"/>
    <property type="match status" value="1"/>
</dbReference>
<organism evidence="2 3">
    <name type="scientific">Seminavis robusta</name>
    <dbReference type="NCBI Taxonomy" id="568900"/>
    <lineage>
        <taxon>Eukaryota</taxon>
        <taxon>Sar</taxon>
        <taxon>Stramenopiles</taxon>
        <taxon>Ochrophyta</taxon>
        <taxon>Bacillariophyta</taxon>
        <taxon>Bacillariophyceae</taxon>
        <taxon>Bacillariophycidae</taxon>
        <taxon>Naviculales</taxon>
        <taxon>Naviculaceae</taxon>
        <taxon>Seminavis</taxon>
    </lineage>
</organism>
<dbReference type="PANTHER" id="PTHR31138">
    <property type="entry name" value="CHROMOSOME 19, WHOLE GENOME SHOTGUN SEQUENCE"/>
    <property type="match status" value="1"/>
</dbReference>
<feature type="compositionally biased region" description="Acidic residues" evidence="1">
    <location>
        <begin position="141"/>
        <end position="159"/>
    </location>
</feature>
<feature type="compositionally biased region" description="Acidic residues" evidence="1">
    <location>
        <begin position="892"/>
        <end position="902"/>
    </location>
</feature>
<accession>A0A9N8E812</accession>
<dbReference type="EMBL" id="CAICTM010000754">
    <property type="protein sequence ID" value="CAB9516018.1"/>
    <property type="molecule type" value="Genomic_DNA"/>
</dbReference>
<gene>
    <name evidence="2" type="ORF">SEMRO_755_G197620.1</name>
</gene>
<proteinExistence type="predicted"/>
<reference evidence="2" key="1">
    <citation type="submission" date="2020-06" db="EMBL/GenBank/DDBJ databases">
        <authorList>
            <consortium name="Plant Systems Biology data submission"/>
        </authorList>
    </citation>
    <scope>NUCLEOTIDE SEQUENCE</scope>
    <source>
        <strain evidence="2">D6</strain>
    </source>
</reference>
<comment type="caution">
    <text evidence="2">The sequence shown here is derived from an EMBL/GenBank/DDBJ whole genome shotgun (WGS) entry which is preliminary data.</text>
</comment>
<feature type="region of interest" description="Disordered" evidence="1">
    <location>
        <begin position="867"/>
        <end position="902"/>
    </location>
</feature>
<evidence type="ECO:0000313" key="3">
    <source>
        <dbReference type="Proteomes" id="UP001153069"/>
    </source>
</evidence>
<evidence type="ECO:0000313" key="2">
    <source>
        <dbReference type="EMBL" id="CAB9516018.1"/>
    </source>
</evidence>
<evidence type="ECO:0000256" key="1">
    <source>
        <dbReference type="SAM" id="MobiDB-lite"/>
    </source>
</evidence>
<name>A0A9N8E812_9STRA</name>